<dbReference type="AlphaFoldDB" id="A0A0N5ASE4"/>
<dbReference type="Proteomes" id="UP000046393">
    <property type="component" value="Unplaced"/>
</dbReference>
<proteinExistence type="predicted"/>
<evidence type="ECO:0000256" key="1">
    <source>
        <dbReference type="SAM" id="SignalP"/>
    </source>
</evidence>
<feature type="signal peptide" evidence="1">
    <location>
        <begin position="1"/>
        <end position="20"/>
    </location>
</feature>
<name>A0A0N5ASE4_9BILA</name>
<keyword evidence="1" id="KW-0732">Signal</keyword>
<protein>
    <submittedName>
        <fullName evidence="3">Neuropeptide-Like Protein</fullName>
    </submittedName>
</protein>
<evidence type="ECO:0000313" key="3">
    <source>
        <dbReference type="WBParaSite" id="SMUV_0000770401-mRNA-1"/>
    </source>
</evidence>
<sequence length="99" mass="11506">MLNIVLILLTVFAASCIVTGIPLQDAGIYGNDELNRIYAMPNERTRIYTGEVGRYAPKQWPSWYQRMVFRWNGHSRIAPYHPNDSLYPIYRARLLSESD</sequence>
<keyword evidence="2" id="KW-1185">Reference proteome</keyword>
<accession>A0A0N5ASE4</accession>
<dbReference type="WBParaSite" id="SMUV_0000770401-mRNA-1">
    <property type="protein sequence ID" value="SMUV_0000770401-mRNA-1"/>
    <property type="gene ID" value="SMUV_0000770401"/>
</dbReference>
<feature type="chain" id="PRO_5005893392" evidence="1">
    <location>
        <begin position="21"/>
        <end position="99"/>
    </location>
</feature>
<organism evidence="2 3">
    <name type="scientific">Syphacia muris</name>
    <dbReference type="NCBI Taxonomy" id="451379"/>
    <lineage>
        <taxon>Eukaryota</taxon>
        <taxon>Metazoa</taxon>
        <taxon>Ecdysozoa</taxon>
        <taxon>Nematoda</taxon>
        <taxon>Chromadorea</taxon>
        <taxon>Rhabditida</taxon>
        <taxon>Spirurina</taxon>
        <taxon>Oxyuridomorpha</taxon>
        <taxon>Oxyuroidea</taxon>
        <taxon>Oxyuridae</taxon>
        <taxon>Syphacia</taxon>
    </lineage>
</organism>
<evidence type="ECO:0000313" key="2">
    <source>
        <dbReference type="Proteomes" id="UP000046393"/>
    </source>
</evidence>
<reference evidence="3" key="1">
    <citation type="submission" date="2017-02" db="UniProtKB">
        <authorList>
            <consortium name="WormBaseParasite"/>
        </authorList>
    </citation>
    <scope>IDENTIFICATION</scope>
</reference>